<dbReference type="Gene3D" id="1.10.10.10">
    <property type="entry name" value="Winged helix-like DNA-binding domain superfamily/Winged helix DNA-binding domain"/>
    <property type="match status" value="1"/>
</dbReference>
<dbReference type="OrthoDB" id="9811152at2"/>
<keyword evidence="3 6" id="KW-0731">Sigma factor</keyword>
<evidence type="ECO:0000256" key="2">
    <source>
        <dbReference type="ARBA" id="ARBA00023015"/>
    </source>
</evidence>
<keyword evidence="5 6" id="KW-0804">Transcription</keyword>
<dbReference type="InterPro" id="IPR013324">
    <property type="entry name" value="RNA_pol_sigma_r3/r4-like"/>
</dbReference>
<dbReference type="InterPro" id="IPR000838">
    <property type="entry name" value="RNA_pol_sigma70_ECF_CS"/>
</dbReference>
<dbReference type="PROSITE" id="PS01063">
    <property type="entry name" value="SIGMA70_ECF"/>
    <property type="match status" value="1"/>
</dbReference>
<dbReference type="InterPro" id="IPR013325">
    <property type="entry name" value="RNA_pol_sigma_r2"/>
</dbReference>
<keyword evidence="10" id="KW-1185">Reference proteome</keyword>
<feature type="domain" description="RNA polymerase sigma-70 region 4" evidence="8">
    <location>
        <begin position="113"/>
        <end position="161"/>
    </location>
</feature>
<feature type="domain" description="RNA polymerase sigma-70 region 2" evidence="7">
    <location>
        <begin position="12"/>
        <end position="79"/>
    </location>
</feature>
<dbReference type="InterPro" id="IPR007627">
    <property type="entry name" value="RNA_pol_sigma70_r2"/>
</dbReference>
<dbReference type="NCBIfam" id="NF007227">
    <property type="entry name" value="PRK09645.1"/>
    <property type="match status" value="1"/>
</dbReference>
<evidence type="ECO:0000313" key="10">
    <source>
        <dbReference type="Proteomes" id="UP000034150"/>
    </source>
</evidence>
<sequence>MDDPEAAMMRVLYDEHGDALWRYALRLTGDRARAEDVVQETLLKAWRHPSVTADAERSARAWLFTVARNMIIDERRSARFRNEAAEPVPDEVVDRASSDEVDTALNRILLSTALAQLTEEHRAVVRRAYYQGWTTAQIAADLGIAEGTVKSRLHYAMRALRLGLQEMGVTR</sequence>
<dbReference type="Pfam" id="PF04545">
    <property type="entry name" value="Sigma70_r4"/>
    <property type="match status" value="1"/>
</dbReference>
<dbReference type="InterPro" id="IPR036388">
    <property type="entry name" value="WH-like_DNA-bd_sf"/>
</dbReference>
<dbReference type="Proteomes" id="UP000034150">
    <property type="component" value="Unassembled WGS sequence"/>
</dbReference>
<dbReference type="CDD" id="cd06171">
    <property type="entry name" value="Sigma70_r4"/>
    <property type="match status" value="1"/>
</dbReference>
<dbReference type="GO" id="GO:0016987">
    <property type="term" value="F:sigma factor activity"/>
    <property type="evidence" value="ECO:0007669"/>
    <property type="project" value="UniProtKB-KW"/>
</dbReference>
<name>A0A0M2K086_9MYCO</name>
<dbReference type="Gene3D" id="1.10.1740.10">
    <property type="match status" value="1"/>
</dbReference>
<dbReference type="SUPFAM" id="SSF88946">
    <property type="entry name" value="Sigma2 domain of RNA polymerase sigma factors"/>
    <property type="match status" value="1"/>
</dbReference>
<dbReference type="NCBIfam" id="TIGR02937">
    <property type="entry name" value="sigma70-ECF"/>
    <property type="match status" value="1"/>
</dbReference>
<accession>A0A0M2K086</accession>
<dbReference type="AlphaFoldDB" id="A0A0M2K086"/>
<comment type="caution">
    <text evidence="9">The sequence shown here is derived from an EMBL/GenBank/DDBJ whole genome shotgun (WGS) entry which is preliminary data.</text>
</comment>
<proteinExistence type="inferred from homology"/>
<dbReference type="PATRIC" id="fig|1807.13.peg.190"/>
<organism evidence="9 10">
    <name type="scientific">Mycolicibacterium obuense</name>
    <dbReference type="NCBI Taxonomy" id="1807"/>
    <lineage>
        <taxon>Bacteria</taxon>
        <taxon>Bacillati</taxon>
        <taxon>Actinomycetota</taxon>
        <taxon>Actinomycetes</taxon>
        <taxon>Mycobacteriales</taxon>
        <taxon>Mycobacteriaceae</taxon>
        <taxon>Mycolicibacterium</taxon>
    </lineage>
</organism>
<dbReference type="STRING" id="1807.MOBUDSM44075_04464"/>
<dbReference type="InterPro" id="IPR039425">
    <property type="entry name" value="RNA_pol_sigma-70-like"/>
</dbReference>
<gene>
    <name evidence="9" type="ORF">WN67_09115</name>
</gene>
<dbReference type="GO" id="GO:0006352">
    <property type="term" value="P:DNA-templated transcription initiation"/>
    <property type="evidence" value="ECO:0007669"/>
    <property type="project" value="InterPro"/>
</dbReference>
<dbReference type="InterPro" id="IPR014284">
    <property type="entry name" value="RNA_pol_sigma-70_dom"/>
</dbReference>
<comment type="similarity">
    <text evidence="1 6">Belongs to the sigma-70 factor family. ECF subfamily.</text>
</comment>
<evidence type="ECO:0000256" key="5">
    <source>
        <dbReference type="ARBA" id="ARBA00023163"/>
    </source>
</evidence>
<dbReference type="GO" id="GO:0003677">
    <property type="term" value="F:DNA binding"/>
    <property type="evidence" value="ECO:0007669"/>
    <property type="project" value="UniProtKB-KW"/>
</dbReference>
<reference evidence="9 10" key="1">
    <citation type="journal article" date="2015" name="Genome Announc.">
        <title>Draft Genome Sequence of Mycobacterium obuense Strain UC1, Isolated from Patient Sputum.</title>
        <authorList>
            <person name="Greninger A.L."/>
            <person name="Cunningham G."/>
            <person name="Hsu E.D."/>
            <person name="Yu J.M."/>
            <person name="Chiu C.Y."/>
            <person name="Miller S."/>
        </authorList>
    </citation>
    <scope>NUCLEOTIDE SEQUENCE [LARGE SCALE GENOMIC DNA]</scope>
    <source>
        <strain evidence="9 10">UC1</strain>
    </source>
</reference>
<evidence type="ECO:0000259" key="8">
    <source>
        <dbReference type="Pfam" id="PF04545"/>
    </source>
</evidence>
<dbReference type="PANTHER" id="PTHR43133">
    <property type="entry name" value="RNA POLYMERASE ECF-TYPE SIGMA FACTO"/>
    <property type="match status" value="1"/>
</dbReference>
<evidence type="ECO:0000256" key="6">
    <source>
        <dbReference type="RuleBase" id="RU000716"/>
    </source>
</evidence>
<protein>
    <recommendedName>
        <fullName evidence="6">RNA polymerase sigma factor</fullName>
    </recommendedName>
</protein>
<dbReference type="PANTHER" id="PTHR43133:SF52">
    <property type="entry name" value="ECF RNA POLYMERASE SIGMA FACTOR SIGL"/>
    <property type="match status" value="1"/>
</dbReference>
<keyword evidence="4 6" id="KW-0238">DNA-binding</keyword>
<evidence type="ECO:0000256" key="1">
    <source>
        <dbReference type="ARBA" id="ARBA00010641"/>
    </source>
</evidence>
<evidence type="ECO:0000259" key="7">
    <source>
        <dbReference type="Pfam" id="PF04542"/>
    </source>
</evidence>
<evidence type="ECO:0000313" key="9">
    <source>
        <dbReference type="EMBL" id="KKF02306.1"/>
    </source>
</evidence>
<evidence type="ECO:0000256" key="4">
    <source>
        <dbReference type="ARBA" id="ARBA00023125"/>
    </source>
</evidence>
<evidence type="ECO:0000256" key="3">
    <source>
        <dbReference type="ARBA" id="ARBA00023082"/>
    </source>
</evidence>
<dbReference type="RefSeq" id="WP_046362703.1">
    <property type="nucleotide sequence ID" value="NZ_LAUZ02000001.1"/>
</dbReference>
<dbReference type="EMBL" id="LAUZ02000001">
    <property type="protein sequence ID" value="KKF02306.1"/>
    <property type="molecule type" value="Genomic_DNA"/>
</dbReference>
<dbReference type="SUPFAM" id="SSF88659">
    <property type="entry name" value="Sigma3 and sigma4 domains of RNA polymerase sigma factors"/>
    <property type="match status" value="1"/>
</dbReference>
<dbReference type="Pfam" id="PF04542">
    <property type="entry name" value="Sigma70_r2"/>
    <property type="match status" value="1"/>
</dbReference>
<keyword evidence="2 6" id="KW-0805">Transcription regulation</keyword>
<dbReference type="InterPro" id="IPR007630">
    <property type="entry name" value="RNA_pol_sigma70_r4"/>
</dbReference>